<evidence type="ECO:0000313" key="3">
    <source>
        <dbReference type="Proteomes" id="UP000192760"/>
    </source>
</evidence>
<evidence type="ECO:0000313" key="2">
    <source>
        <dbReference type="EMBL" id="ORB05111.1"/>
    </source>
</evidence>
<reference evidence="2 3" key="1">
    <citation type="submission" date="2017-02" db="EMBL/GenBank/DDBJ databases">
        <title>The new phylogeny of genus Mycobacterium.</title>
        <authorList>
            <person name="Tortoli E."/>
            <person name="Trovato A."/>
            <person name="Cirillo D.M."/>
        </authorList>
    </citation>
    <scope>NUCLEOTIDE SEQUENCE [LARGE SCALE GENOMIC DNA]</scope>
    <source>
        <strain evidence="2 3">DSM 45255</strain>
    </source>
</reference>
<reference evidence="1 4" key="2">
    <citation type="journal article" date="2019" name="Emerg. Microbes Infect.">
        <title>Comprehensive subspecies identification of 175 nontuberculous mycobacteria species based on 7547 genomic profiles.</title>
        <authorList>
            <person name="Matsumoto Y."/>
            <person name="Kinjo T."/>
            <person name="Motooka D."/>
            <person name="Nabeya D."/>
            <person name="Jung N."/>
            <person name="Uechi K."/>
            <person name="Horii T."/>
            <person name="Iida T."/>
            <person name="Fujita J."/>
            <person name="Nakamura S."/>
        </authorList>
    </citation>
    <scope>NUCLEOTIDE SEQUENCE [LARGE SCALE GENOMIC DNA]</scope>
    <source>
        <strain evidence="1 4">JCM 18113</strain>
    </source>
</reference>
<evidence type="ECO:0000313" key="4">
    <source>
        <dbReference type="Proteomes" id="UP000465812"/>
    </source>
</evidence>
<dbReference type="Proteomes" id="UP000465812">
    <property type="component" value="Chromosome"/>
</dbReference>
<keyword evidence="4" id="KW-1185">Reference proteome</keyword>
<accession>A0A1X0FTJ4</accession>
<dbReference type="AlphaFoldDB" id="A0A1X0FTJ4"/>
<gene>
    <name evidence="2" type="ORF">BST30_15470</name>
    <name evidence="1" type="ORF">MMAN_20040</name>
</gene>
<dbReference type="STRING" id="560555.BST30_15470"/>
<name>A0A1X0FTJ4_MYCNT</name>
<proteinExistence type="predicted"/>
<dbReference type="EMBL" id="AP022590">
    <property type="protein sequence ID" value="BBY37870.1"/>
    <property type="molecule type" value="Genomic_DNA"/>
</dbReference>
<organism evidence="2 3">
    <name type="scientific">Mycobacterium mantenii</name>
    <dbReference type="NCBI Taxonomy" id="560555"/>
    <lineage>
        <taxon>Bacteria</taxon>
        <taxon>Bacillati</taxon>
        <taxon>Actinomycetota</taxon>
        <taxon>Actinomycetes</taxon>
        <taxon>Mycobacteriales</taxon>
        <taxon>Mycobacteriaceae</taxon>
        <taxon>Mycobacterium</taxon>
        <taxon>Mycobacterium avium complex (MAC)</taxon>
    </lineage>
</organism>
<protein>
    <submittedName>
        <fullName evidence="2">Uncharacterized protein</fullName>
    </submittedName>
</protein>
<evidence type="ECO:0000313" key="1">
    <source>
        <dbReference type="EMBL" id="BBY37870.1"/>
    </source>
</evidence>
<dbReference type="Proteomes" id="UP000192760">
    <property type="component" value="Unassembled WGS sequence"/>
</dbReference>
<dbReference type="EMBL" id="MVHW01000016">
    <property type="protein sequence ID" value="ORB05111.1"/>
    <property type="molecule type" value="Genomic_DNA"/>
</dbReference>
<dbReference type="RefSeq" id="WP_083095831.1">
    <property type="nucleotide sequence ID" value="NZ_AP022590.1"/>
</dbReference>
<reference evidence="1" key="3">
    <citation type="submission" date="2020-02" db="EMBL/GenBank/DDBJ databases">
        <authorList>
            <person name="Matsumoto Y."/>
            <person name="Kinjo T."/>
            <person name="Motooka D."/>
            <person name="Nabeya D."/>
            <person name="Jung N."/>
            <person name="Uechi K."/>
            <person name="Horii T."/>
            <person name="Iida T."/>
            <person name="Fujita J."/>
            <person name="Nakamura S."/>
        </authorList>
    </citation>
    <scope>NUCLEOTIDE SEQUENCE</scope>
    <source>
        <strain evidence="1">JCM 18113</strain>
    </source>
</reference>
<sequence length="79" mass="8772">MSTEDRLGDQELPAEQITWAGLPINLDFAFSQAQRDKVYSQHLMRKRWCTLRNGAAARDGDLAAESVPLDADAGRRVIG</sequence>